<sequence>MLDYKGKLLMKTG</sequence>
<reference evidence="1" key="1">
    <citation type="submission" date="2014-11" db="EMBL/GenBank/DDBJ databases">
        <authorList>
            <person name="Amaro Gonzalez C."/>
        </authorList>
    </citation>
    <scope>NUCLEOTIDE SEQUENCE</scope>
</reference>
<accession>A0A0E9TWX3</accession>
<evidence type="ECO:0000313" key="1">
    <source>
        <dbReference type="EMBL" id="JAH57962.1"/>
    </source>
</evidence>
<protein>
    <submittedName>
        <fullName evidence="1">Uncharacterized protein</fullName>
    </submittedName>
</protein>
<reference evidence="1" key="2">
    <citation type="journal article" date="2015" name="Fish Shellfish Immunol.">
        <title>Early steps in the European eel (Anguilla anguilla)-Vibrio vulnificus interaction in the gills: Role of the RtxA13 toxin.</title>
        <authorList>
            <person name="Callol A."/>
            <person name="Pajuelo D."/>
            <person name="Ebbesson L."/>
            <person name="Teles M."/>
            <person name="MacKenzie S."/>
            <person name="Amaro C."/>
        </authorList>
    </citation>
    <scope>NUCLEOTIDE SEQUENCE</scope>
</reference>
<organism evidence="1">
    <name type="scientific">Anguilla anguilla</name>
    <name type="common">European freshwater eel</name>
    <name type="synonym">Muraena anguilla</name>
    <dbReference type="NCBI Taxonomy" id="7936"/>
    <lineage>
        <taxon>Eukaryota</taxon>
        <taxon>Metazoa</taxon>
        <taxon>Chordata</taxon>
        <taxon>Craniata</taxon>
        <taxon>Vertebrata</taxon>
        <taxon>Euteleostomi</taxon>
        <taxon>Actinopterygii</taxon>
        <taxon>Neopterygii</taxon>
        <taxon>Teleostei</taxon>
        <taxon>Anguilliformes</taxon>
        <taxon>Anguillidae</taxon>
        <taxon>Anguilla</taxon>
    </lineage>
</organism>
<name>A0A0E9TWX3_ANGAN</name>
<dbReference type="EMBL" id="GBXM01050615">
    <property type="protein sequence ID" value="JAH57962.1"/>
    <property type="molecule type" value="Transcribed_RNA"/>
</dbReference>
<proteinExistence type="predicted"/>